<evidence type="ECO:0000313" key="2">
    <source>
        <dbReference type="Proteomes" id="UP000198711"/>
    </source>
</evidence>
<comment type="caution">
    <text evidence="1">The sequence shown here is derived from an EMBL/GenBank/DDBJ whole genome shotgun (WGS) entry which is preliminary data.</text>
</comment>
<protein>
    <submittedName>
        <fullName evidence="1">Uncharacterized protein</fullName>
    </submittedName>
</protein>
<gene>
    <name evidence="1" type="ORF">SAMN05444410_104207</name>
</gene>
<organism evidence="1 2">
    <name type="scientific">Hydrobacter penzbergensis</name>
    <dbReference type="NCBI Taxonomy" id="1235997"/>
    <lineage>
        <taxon>Bacteria</taxon>
        <taxon>Pseudomonadati</taxon>
        <taxon>Bacteroidota</taxon>
        <taxon>Chitinophagia</taxon>
        <taxon>Chitinophagales</taxon>
        <taxon>Chitinophagaceae</taxon>
        <taxon>Hydrobacter</taxon>
    </lineage>
</organism>
<accession>A0A8X8IFC0</accession>
<proteinExistence type="predicted"/>
<keyword evidence="2" id="KW-1185">Reference proteome</keyword>
<dbReference type="AlphaFoldDB" id="A0A8X8IFC0"/>
<evidence type="ECO:0000313" key="1">
    <source>
        <dbReference type="EMBL" id="SDW64861.1"/>
    </source>
</evidence>
<reference evidence="1 2" key="1">
    <citation type="submission" date="2016-10" db="EMBL/GenBank/DDBJ databases">
        <authorList>
            <person name="Varghese N."/>
            <person name="Submissions S."/>
        </authorList>
    </citation>
    <scope>NUCLEOTIDE SEQUENCE [LARGE SCALE GENOMIC DNA]</scope>
    <source>
        <strain evidence="1 2">DSM 25353</strain>
    </source>
</reference>
<dbReference type="Proteomes" id="UP000198711">
    <property type="component" value="Unassembled WGS sequence"/>
</dbReference>
<sequence length="48" mass="5893">MRLIFPFRNITINTILDFFEKKKLNEFNDIKSGKNTWQEEFFNNALCY</sequence>
<name>A0A8X8IFC0_9BACT</name>
<dbReference type="EMBL" id="FNNO01000004">
    <property type="protein sequence ID" value="SDW64861.1"/>
    <property type="molecule type" value="Genomic_DNA"/>
</dbReference>